<keyword evidence="1" id="KW-0472">Membrane</keyword>
<keyword evidence="1" id="KW-0812">Transmembrane</keyword>
<sequence length="142" mass="16274">MKRAKETAETLAEAVGCPVKFEEELMEFNNGVQAGLSFEEAKKYPESKYLYDLFENGESFIEFRMRIETIFSKIVTENTHERIAIVAHGGVITCILSAFFQMPINKDYYFKMGDTGISLLELTGKQRMVHFMNDASHLEIRA</sequence>
<dbReference type="EMBL" id="FMIK01000023">
    <property type="protein sequence ID" value="SCL90685.1"/>
    <property type="molecule type" value="Genomic_DNA"/>
</dbReference>
<organism evidence="2 3">
    <name type="scientific">Bacillus cytotoxicus</name>
    <dbReference type="NCBI Taxonomy" id="580165"/>
    <lineage>
        <taxon>Bacteria</taxon>
        <taxon>Bacillati</taxon>
        <taxon>Bacillota</taxon>
        <taxon>Bacilli</taxon>
        <taxon>Bacillales</taxon>
        <taxon>Bacillaceae</taxon>
        <taxon>Bacillus</taxon>
        <taxon>Bacillus cereus group</taxon>
    </lineage>
</organism>
<evidence type="ECO:0008006" key="4">
    <source>
        <dbReference type="Google" id="ProtNLM"/>
    </source>
</evidence>
<name>A0AAX2CGC2_9BACI</name>
<dbReference type="PANTHER" id="PTHR48100:SF59">
    <property type="entry name" value="ADENOSYLCOBALAMIN_ALPHA-RIBAZOLE PHOSPHATASE"/>
    <property type="match status" value="1"/>
</dbReference>
<dbReference type="Pfam" id="PF00300">
    <property type="entry name" value="His_Phos_1"/>
    <property type="match status" value="1"/>
</dbReference>
<dbReference type="AlphaFoldDB" id="A0AAX2CGC2"/>
<evidence type="ECO:0000313" key="3">
    <source>
        <dbReference type="Proteomes" id="UP000242164"/>
    </source>
</evidence>
<comment type="caution">
    <text evidence="2">The sequence shown here is derived from an EMBL/GenBank/DDBJ whole genome shotgun (WGS) entry which is preliminary data.</text>
</comment>
<gene>
    <name evidence="2" type="ORF">BCB44BAC_01761</name>
</gene>
<dbReference type="InterPro" id="IPR050275">
    <property type="entry name" value="PGM_Phosphatase"/>
</dbReference>
<evidence type="ECO:0000313" key="2">
    <source>
        <dbReference type="EMBL" id="SCL90685.1"/>
    </source>
</evidence>
<accession>A0AAX2CGC2</accession>
<feature type="transmembrane region" description="Helical" evidence="1">
    <location>
        <begin position="83"/>
        <end position="104"/>
    </location>
</feature>
<dbReference type="GO" id="GO:0016791">
    <property type="term" value="F:phosphatase activity"/>
    <property type="evidence" value="ECO:0007669"/>
    <property type="project" value="TreeGrafter"/>
</dbReference>
<reference evidence="2 3" key="1">
    <citation type="submission" date="2016-08" db="EMBL/GenBank/DDBJ databases">
        <authorList>
            <person name="Loux V."/>
            <person name="Rue O."/>
        </authorList>
    </citation>
    <scope>NUCLEOTIDE SEQUENCE [LARGE SCALE GENOMIC DNA]</scope>
    <source>
        <strain evidence="2 3">AFSSA_08CEB44bac</strain>
    </source>
</reference>
<dbReference type="Proteomes" id="UP000242164">
    <property type="component" value="Unassembled WGS sequence"/>
</dbReference>
<protein>
    <recommendedName>
        <fullName evidence="4">Phosphoglycerate mutase</fullName>
    </recommendedName>
</protein>
<dbReference type="GO" id="GO:0005737">
    <property type="term" value="C:cytoplasm"/>
    <property type="evidence" value="ECO:0007669"/>
    <property type="project" value="TreeGrafter"/>
</dbReference>
<dbReference type="InterPro" id="IPR013078">
    <property type="entry name" value="His_Pase_superF_clade-1"/>
</dbReference>
<dbReference type="CDD" id="cd07067">
    <property type="entry name" value="HP_PGM_like"/>
    <property type="match status" value="1"/>
</dbReference>
<keyword evidence="1" id="KW-1133">Transmembrane helix</keyword>
<dbReference type="SUPFAM" id="SSF53254">
    <property type="entry name" value="Phosphoglycerate mutase-like"/>
    <property type="match status" value="1"/>
</dbReference>
<dbReference type="InterPro" id="IPR029033">
    <property type="entry name" value="His_PPase_superfam"/>
</dbReference>
<evidence type="ECO:0000256" key="1">
    <source>
        <dbReference type="SAM" id="Phobius"/>
    </source>
</evidence>
<proteinExistence type="predicted"/>
<dbReference type="Gene3D" id="3.40.50.1240">
    <property type="entry name" value="Phosphoglycerate mutase-like"/>
    <property type="match status" value="1"/>
</dbReference>
<dbReference type="PANTHER" id="PTHR48100">
    <property type="entry name" value="BROAD-SPECIFICITY PHOSPHATASE YOR283W-RELATED"/>
    <property type="match status" value="1"/>
</dbReference>